<keyword evidence="2 6" id="KW-0812">Transmembrane</keyword>
<feature type="transmembrane region" description="Helical" evidence="6">
    <location>
        <begin position="405"/>
        <end position="423"/>
    </location>
</feature>
<feature type="transmembrane region" description="Helical" evidence="6">
    <location>
        <begin position="176"/>
        <end position="196"/>
    </location>
</feature>
<dbReference type="PANTHER" id="PTHR23294:SF59">
    <property type="entry name" value="UNC93-LIKE PROTEIN C922.05C"/>
    <property type="match status" value="1"/>
</dbReference>
<dbReference type="Pfam" id="PF05978">
    <property type="entry name" value="UNC-93"/>
    <property type="match status" value="1"/>
</dbReference>
<feature type="transmembrane region" description="Helical" evidence="6">
    <location>
        <begin position="12"/>
        <end position="34"/>
    </location>
</feature>
<evidence type="ECO:0000259" key="7">
    <source>
        <dbReference type="PROSITE" id="PS50157"/>
    </source>
</evidence>
<evidence type="ECO:0000256" key="1">
    <source>
        <dbReference type="ARBA" id="ARBA00004141"/>
    </source>
</evidence>
<feature type="transmembrane region" description="Helical" evidence="6">
    <location>
        <begin position="106"/>
        <end position="131"/>
    </location>
</feature>
<evidence type="ECO:0000313" key="9">
    <source>
        <dbReference type="Proteomes" id="UP000277212"/>
    </source>
</evidence>
<dbReference type="InterPro" id="IPR036236">
    <property type="entry name" value="Znf_C2H2_sf"/>
</dbReference>
<feature type="domain" description="C2H2-type" evidence="7">
    <location>
        <begin position="511"/>
        <end position="538"/>
    </location>
</feature>
<evidence type="ECO:0000256" key="5">
    <source>
        <dbReference type="PROSITE-ProRule" id="PRU00042"/>
    </source>
</evidence>
<feature type="transmembrane region" description="Helical" evidence="6">
    <location>
        <begin position="228"/>
        <end position="249"/>
    </location>
</feature>
<keyword evidence="5" id="KW-0479">Metal-binding</keyword>
<accession>A0A3M2RAW1</accession>
<evidence type="ECO:0000256" key="4">
    <source>
        <dbReference type="ARBA" id="ARBA00023136"/>
    </source>
</evidence>
<dbReference type="SUPFAM" id="SSF57667">
    <property type="entry name" value="beta-beta-alpha zinc fingers"/>
    <property type="match status" value="1"/>
</dbReference>
<dbReference type="AlphaFoldDB" id="A0A3M2RAW1"/>
<proteinExistence type="predicted"/>
<feature type="transmembrane region" description="Helical" evidence="6">
    <location>
        <begin position="374"/>
        <end position="393"/>
    </location>
</feature>
<comment type="subcellular location">
    <subcellularLocation>
        <location evidence="1">Membrane</location>
        <topology evidence="1">Multi-pass membrane protein</topology>
    </subcellularLocation>
</comment>
<dbReference type="InterPro" id="IPR051617">
    <property type="entry name" value="UNC-93-like_regulator"/>
</dbReference>
<dbReference type="EMBL" id="NKUJ01000561">
    <property type="protein sequence ID" value="RMJ02417.1"/>
    <property type="molecule type" value="Genomic_DNA"/>
</dbReference>
<dbReference type="GO" id="GO:0016020">
    <property type="term" value="C:membrane"/>
    <property type="evidence" value="ECO:0007669"/>
    <property type="project" value="UniProtKB-SubCell"/>
</dbReference>
<evidence type="ECO:0000256" key="3">
    <source>
        <dbReference type="ARBA" id="ARBA00022989"/>
    </source>
</evidence>
<name>A0A3M2RAW1_9HYPO</name>
<reference evidence="8 9" key="1">
    <citation type="submission" date="2017-06" db="EMBL/GenBank/DDBJ databases">
        <title>Comparative genomic analysis of Ambrosia Fusariam Clade fungi.</title>
        <authorList>
            <person name="Stajich J.E."/>
            <person name="Carrillo J."/>
            <person name="Kijimoto T."/>
            <person name="Eskalen A."/>
            <person name="O'Donnell K."/>
            <person name="Kasson M."/>
        </authorList>
    </citation>
    <scope>NUCLEOTIDE SEQUENCE [LARGE SCALE GENOMIC DNA]</scope>
    <source>
        <strain evidence="8">UCR3666</strain>
    </source>
</reference>
<feature type="transmembrane region" description="Helical" evidence="6">
    <location>
        <begin position="300"/>
        <end position="322"/>
    </location>
</feature>
<feature type="transmembrane region" description="Helical" evidence="6">
    <location>
        <begin position="269"/>
        <end position="288"/>
    </location>
</feature>
<dbReference type="Proteomes" id="UP000277212">
    <property type="component" value="Unassembled WGS sequence"/>
</dbReference>
<dbReference type="PANTHER" id="PTHR23294">
    <property type="entry name" value="ET TRANSLATION PRODUCT-RELATED"/>
    <property type="match status" value="1"/>
</dbReference>
<feature type="transmembrane region" description="Helical" evidence="6">
    <location>
        <begin position="342"/>
        <end position="362"/>
    </location>
</feature>
<dbReference type="PROSITE" id="PS00028">
    <property type="entry name" value="ZINC_FINGER_C2H2_1"/>
    <property type="match status" value="2"/>
</dbReference>
<dbReference type="Gene3D" id="1.20.1250.20">
    <property type="entry name" value="MFS general substrate transporter like domains"/>
    <property type="match status" value="1"/>
</dbReference>
<keyword evidence="9" id="KW-1185">Reference proteome</keyword>
<dbReference type="Gene3D" id="3.30.160.60">
    <property type="entry name" value="Classic Zinc Finger"/>
    <property type="match status" value="1"/>
</dbReference>
<keyword evidence="5" id="KW-0863">Zinc-finger</keyword>
<dbReference type="SMART" id="SM00355">
    <property type="entry name" value="ZnF_C2H2"/>
    <property type="match status" value="2"/>
</dbReference>
<sequence>MSLDVKTHPVTWHRSSIFAAFIVAATAFTLPGVFGALNGMGAGGGAKPEISNAANAIVFGVLAVGSIFVGAICNTITPKWTLVVGTLGYVPYAAGFYVVDKYEKDWLLLFGSVTCGLSACFLWVASGAILLGYPEENRKGIAISIKFALQNLGASIGGIISFALNIRRSYRGSISNATYIVLIVIMCLGFPFALFLPKASRVERTDGRKVIIRKSPSFLKEFHLLAKLIRIPTVLAIVPLMLYAQWFLSYQWQFNFAYFTVRHRALNSMLFYITGLIVALLFGSLLDWERFTRKTRARIGFIILLVTTGSSWILGQAVQVHFSKTTPTLDWAEGGNAGLGTFTFLWWGAVDPLVMTYMYWLAGSLTNNVNEATFLTALINSVGCIGSTMGFVISTMKFSYNGSCAINLALFVLSMPSLSWVAFTKVSNTSHGGSLTGLADAEVAAGTSEVIIGDAKTAGFEEGRTTPTTENVAAPPPSPQIIRGPNIEREIITHYRDIDHGMPKASSSEGYTCGNCDKIFSRAEHLRRHELSHIGPGFPCDFPDCNKAFYRKDLLDRHIQRHEAERKISKQK</sequence>
<evidence type="ECO:0000256" key="6">
    <source>
        <dbReference type="SAM" id="Phobius"/>
    </source>
</evidence>
<feature type="transmembrane region" description="Helical" evidence="6">
    <location>
        <begin position="54"/>
        <end position="73"/>
    </location>
</feature>
<protein>
    <recommendedName>
        <fullName evidence="7">C2H2-type domain-containing protein</fullName>
    </recommendedName>
</protein>
<evidence type="ECO:0000313" key="8">
    <source>
        <dbReference type="EMBL" id="RMJ02417.1"/>
    </source>
</evidence>
<organism evidence="8 9">
    <name type="scientific">Fusarium kuroshium</name>
    <dbReference type="NCBI Taxonomy" id="2010991"/>
    <lineage>
        <taxon>Eukaryota</taxon>
        <taxon>Fungi</taxon>
        <taxon>Dikarya</taxon>
        <taxon>Ascomycota</taxon>
        <taxon>Pezizomycotina</taxon>
        <taxon>Sordariomycetes</taxon>
        <taxon>Hypocreomycetidae</taxon>
        <taxon>Hypocreales</taxon>
        <taxon>Nectriaceae</taxon>
        <taxon>Fusarium</taxon>
        <taxon>Fusarium solani species complex</taxon>
    </lineage>
</organism>
<evidence type="ECO:0000256" key="2">
    <source>
        <dbReference type="ARBA" id="ARBA00022692"/>
    </source>
</evidence>
<feature type="domain" description="C2H2-type" evidence="7">
    <location>
        <begin position="538"/>
        <end position="567"/>
    </location>
</feature>
<dbReference type="Pfam" id="PF00096">
    <property type="entry name" value="zf-C2H2"/>
    <property type="match status" value="2"/>
</dbReference>
<keyword evidence="4 6" id="KW-0472">Membrane</keyword>
<gene>
    <name evidence="8" type="ORF">CDV36_015315</name>
</gene>
<dbReference type="InterPro" id="IPR036259">
    <property type="entry name" value="MFS_trans_sf"/>
</dbReference>
<keyword evidence="3 6" id="KW-1133">Transmembrane helix</keyword>
<dbReference type="GO" id="GO:0008270">
    <property type="term" value="F:zinc ion binding"/>
    <property type="evidence" value="ECO:0007669"/>
    <property type="project" value="UniProtKB-KW"/>
</dbReference>
<dbReference type="SUPFAM" id="SSF103473">
    <property type="entry name" value="MFS general substrate transporter"/>
    <property type="match status" value="1"/>
</dbReference>
<dbReference type="PROSITE" id="PS50157">
    <property type="entry name" value="ZINC_FINGER_C2H2_2"/>
    <property type="match status" value="2"/>
</dbReference>
<dbReference type="InterPro" id="IPR010291">
    <property type="entry name" value="Ion_channel_UNC-93"/>
</dbReference>
<dbReference type="OrthoDB" id="196103at2759"/>
<keyword evidence="5" id="KW-0862">Zinc</keyword>
<feature type="transmembrane region" description="Helical" evidence="6">
    <location>
        <begin position="80"/>
        <end position="100"/>
    </location>
</feature>
<dbReference type="InterPro" id="IPR013087">
    <property type="entry name" value="Znf_C2H2_type"/>
</dbReference>
<feature type="transmembrane region" description="Helical" evidence="6">
    <location>
        <begin position="143"/>
        <end position="164"/>
    </location>
</feature>
<comment type="caution">
    <text evidence="8">The sequence shown here is derived from an EMBL/GenBank/DDBJ whole genome shotgun (WGS) entry which is preliminary data.</text>
</comment>